<evidence type="ECO:0000313" key="3">
    <source>
        <dbReference type="Proteomes" id="UP000053593"/>
    </source>
</evidence>
<feature type="compositionally biased region" description="Basic and acidic residues" evidence="1">
    <location>
        <begin position="56"/>
        <end position="74"/>
    </location>
</feature>
<evidence type="ECO:0000256" key="1">
    <source>
        <dbReference type="SAM" id="MobiDB-lite"/>
    </source>
</evidence>
<dbReference type="AlphaFoldDB" id="A0A0D0CKI9"/>
<evidence type="ECO:0000313" key="2">
    <source>
        <dbReference type="EMBL" id="KIK55623.1"/>
    </source>
</evidence>
<dbReference type="EMBL" id="KN834804">
    <property type="protein sequence ID" value="KIK55623.1"/>
    <property type="molecule type" value="Genomic_DNA"/>
</dbReference>
<protein>
    <submittedName>
        <fullName evidence="2">Unplaced genomic scaffold GYMLUscaffold_56, whole genome shotgun sequence</fullName>
    </submittedName>
</protein>
<feature type="region of interest" description="Disordered" evidence="1">
    <location>
        <begin position="18"/>
        <end position="74"/>
    </location>
</feature>
<dbReference type="OrthoDB" id="3050608at2759"/>
<reference evidence="2 3" key="1">
    <citation type="submission" date="2014-04" db="EMBL/GenBank/DDBJ databases">
        <title>Evolutionary Origins and Diversification of the Mycorrhizal Mutualists.</title>
        <authorList>
            <consortium name="DOE Joint Genome Institute"/>
            <consortium name="Mycorrhizal Genomics Consortium"/>
            <person name="Kohler A."/>
            <person name="Kuo A."/>
            <person name="Nagy L.G."/>
            <person name="Floudas D."/>
            <person name="Copeland A."/>
            <person name="Barry K.W."/>
            <person name="Cichocki N."/>
            <person name="Veneault-Fourrey C."/>
            <person name="LaButti K."/>
            <person name="Lindquist E.A."/>
            <person name="Lipzen A."/>
            <person name="Lundell T."/>
            <person name="Morin E."/>
            <person name="Murat C."/>
            <person name="Riley R."/>
            <person name="Ohm R."/>
            <person name="Sun H."/>
            <person name="Tunlid A."/>
            <person name="Henrissat B."/>
            <person name="Grigoriev I.V."/>
            <person name="Hibbett D.S."/>
            <person name="Martin F."/>
        </authorList>
    </citation>
    <scope>NUCLEOTIDE SEQUENCE [LARGE SCALE GENOMIC DNA]</scope>
    <source>
        <strain evidence="2 3">FD-317 M1</strain>
    </source>
</reference>
<organism evidence="2 3">
    <name type="scientific">Collybiopsis luxurians FD-317 M1</name>
    <dbReference type="NCBI Taxonomy" id="944289"/>
    <lineage>
        <taxon>Eukaryota</taxon>
        <taxon>Fungi</taxon>
        <taxon>Dikarya</taxon>
        <taxon>Basidiomycota</taxon>
        <taxon>Agaricomycotina</taxon>
        <taxon>Agaricomycetes</taxon>
        <taxon>Agaricomycetidae</taxon>
        <taxon>Agaricales</taxon>
        <taxon>Marasmiineae</taxon>
        <taxon>Omphalotaceae</taxon>
        <taxon>Collybiopsis</taxon>
        <taxon>Collybiopsis luxurians</taxon>
    </lineage>
</organism>
<accession>A0A0D0CKI9</accession>
<name>A0A0D0CKI9_9AGAR</name>
<gene>
    <name evidence="2" type="ORF">GYMLUDRAFT_47594</name>
</gene>
<feature type="compositionally biased region" description="Basic and acidic residues" evidence="1">
    <location>
        <begin position="36"/>
        <end position="48"/>
    </location>
</feature>
<keyword evidence="3" id="KW-1185">Reference proteome</keyword>
<dbReference type="Proteomes" id="UP000053593">
    <property type="component" value="Unassembled WGS sequence"/>
</dbReference>
<proteinExistence type="predicted"/>
<sequence>MSSVDDFNTGAGIDLNANAYEHQQRASRGQQLTEDYADKGLDQFESKEGPGFTSRGVEEKAAETAREGFGKVSG</sequence>
<dbReference type="HOGENOM" id="CLU_169797_1_1_1"/>